<proteinExistence type="inferred from homology"/>
<sequence>MTEMIVTIDGPSGSGKSTAARTLATRLGLEYLDTGAMYRAVAWSLHRAKIDPADEAAVAQHLSHFHLEMHGNSVCINEEPIPDSELRSPENSLASSAAARFPHIRRFLISLQQQIAKGRRMICEGRDQGTVVFPKAQVKIFLTASPEARAERRWQELKQKGNPIGFEQVLANQIDRDTRDSSQNDGRLIPAENAIVLDTTGMPLEAVLDRISQEIQRCLHG</sequence>
<gene>
    <name evidence="8" type="primary">cmk</name>
    <name evidence="10" type="ORF">GMBLW1_48260</name>
</gene>
<keyword evidence="11" id="KW-1185">Reference proteome</keyword>
<dbReference type="FunCoup" id="A0A6C2YSR0">
    <property type="interactions" value="305"/>
</dbReference>
<dbReference type="InterPro" id="IPR011994">
    <property type="entry name" value="Cytidylate_kinase_dom"/>
</dbReference>
<name>A0A6C2YSR0_9BACT</name>
<evidence type="ECO:0000259" key="9">
    <source>
        <dbReference type="Pfam" id="PF02224"/>
    </source>
</evidence>
<keyword evidence="5 8" id="KW-0067">ATP-binding</keyword>
<evidence type="ECO:0000313" key="10">
    <source>
        <dbReference type="EMBL" id="VIP04367.1"/>
    </source>
</evidence>
<comment type="subcellular location">
    <subcellularLocation>
        <location evidence="8">Cytoplasm</location>
    </subcellularLocation>
</comment>
<reference evidence="10" key="1">
    <citation type="submission" date="2019-04" db="EMBL/GenBank/DDBJ databases">
        <authorList>
            <consortium name="Science for Life Laboratories"/>
        </authorList>
    </citation>
    <scope>NUCLEOTIDE SEQUENCE</scope>
    <source>
        <strain evidence="10">MBLW1</strain>
    </source>
</reference>
<dbReference type="NCBIfam" id="TIGR00017">
    <property type="entry name" value="cmk"/>
    <property type="match status" value="1"/>
</dbReference>
<comment type="catalytic activity">
    <reaction evidence="7 8">
        <text>CMP + ATP = CDP + ADP</text>
        <dbReference type="Rhea" id="RHEA:11600"/>
        <dbReference type="ChEBI" id="CHEBI:30616"/>
        <dbReference type="ChEBI" id="CHEBI:58069"/>
        <dbReference type="ChEBI" id="CHEBI:60377"/>
        <dbReference type="ChEBI" id="CHEBI:456216"/>
        <dbReference type="EC" id="2.7.4.25"/>
    </reaction>
</comment>
<evidence type="ECO:0000256" key="2">
    <source>
        <dbReference type="ARBA" id="ARBA00022679"/>
    </source>
</evidence>
<evidence type="ECO:0000256" key="7">
    <source>
        <dbReference type="ARBA" id="ARBA00048478"/>
    </source>
</evidence>
<keyword evidence="2 8" id="KW-0808">Transferase</keyword>
<evidence type="ECO:0000256" key="6">
    <source>
        <dbReference type="ARBA" id="ARBA00047615"/>
    </source>
</evidence>
<dbReference type="InParanoid" id="A0A6C2YSR0"/>
<dbReference type="Pfam" id="PF02224">
    <property type="entry name" value="Cytidylate_kin"/>
    <property type="match status" value="1"/>
</dbReference>
<dbReference type="Proteomes" id="UP000464378">
    <property type="component" value="Chromosome"/>
</dbReference>
<keyword evidence="3 8" id="KW-0547">Nucleotide-binding</keyword>
<accession>A0A6C2YSR0</accession>
<dbReference type="RefSeq" id="WP_232056278.1">
    <property type="nucleotide sequence ID" value="NZ_LR593887.1"/>
</dbReference>
<evidence type="ECO:0000256" key="8">
    <source>
        <dbReference type="HAMAP-Rule" id="MF_00238"/>
    </source>
</evidence>
<dbReference type="HAMAP" id="MF_00238">
    <property type="entry name" value="Cytidyl_kinase_type1"/>
    <property type="match status" value="1"/>
</dbReference>
<keyword evidence="8" id="KW-0963">Cytoplasm</keyword>
<evidence type="ECO:0000256" key="1">
    <source>
        <dbReference type="ARBA" id="ARBA00009427"/>
    </source>
</evidence>
<organism evidence="10">
    <name type="scientific">Tuwongella immobilis</name>
    <dbReference type="NCBI Taxonomy" id="692036"/>
    <lineage>
        <taxon>Bacteria</taxon>
        <taxon>Pseudomonadati</taxon>
        <taxon>Planctomycetota</taxon>
        <taxon>Planctomycetia</taxon>
        <taxon>Gemmatales</taxon>
        <taxon>Gemmataceae</taxon>
        <taxon>Tuwongella</taxon>
    </lineage>
</organism>
<dbReference type="KEGG" id="tim:GMBLW1_48260"/>
<dbReference type="InterPro" id="IPR003136">
    <property type="entry name" value="Cytidylate_kin"/>
</dbReference>
<dbReference type="GO" id="GO:0036431">
    <property type="term" value="F:dCMP kinase activity"/>
    <property type="evidence" value="ECO:0007669"/>
    <property type="project" value="InterPro"/>
</dbReference>
<dbReference type="GO" id="GO:0005524">
    <property type="term" value="F:ATP binding"/>
    <property type="evidence" value="ECO:0007669"/>
    <property type="project" value="UniProtKB-UniRule"/>
</dbReference>
<evidence type="ECO:0000256" key="5">
    <source>
        <dbReference type="ARBA" id="ARBA00022840"/>
    </source>
</evidence>
<dbReference type="InterPro" id="IPR027417">
    <property type="entry name" value="P-loop_NTPase"/>
</dbReference>
<evidence type="ECO:0000256" key="3">
    <source>
        <dbReference type="ARBA" id="ARBA00022741"/>
    </source>
</evidence>
<dbReference type="EC" id="2.7.4.25" evidence="8"/>
<dbReference type="GO" id="GO:0005737">
    <property type="term" value="C:cytoplasm"/>
    <property type="evidence" value="ECO:0007669"/>
    <property type="project" value="UniProtKB-SubCell"/>
</dbReference>
<dbReference type="GO" id="GO:0006220">
    <property type="term" value="P:pyrimidine nucleotide metabolic process"/>
    <property type="evidence" value="ECO:0007669"/>
    <property type="project" value="UniProtKB-UniRule"/>
</dbReference>
<comment type="similarity">
    <text evidence="1 8">Belongs to the cytidylate kinase family. Type 1 subfamily.</text>
</comment>
<dbReference type="AlphaFoldDB" id="A0A6C2YSR0"/>
<dbReference type="EMBL" id="LR593887">
    <property type="protein sequence ID" value="VTS06096.1"/>
    <property type="molecule type" value="Genomic_DNA"/>
</dbReference>
<dbReference type="SUPFAM" id="SSF52540">
    <property type="entry name" value="P-loop containing nucleoside triphosphate hydrolases"/>
    <property type="match status" value="1"/>
</dbReference>
<dbReference type="EMBL" id="LR586016">
    <property type="protein sequence ID" value="VIP04367.1"/>
    <property type="molecule type" value="Genomic_DNA"/>
</dbReference>
<dbReference type="Gene3D" id="3.40.50.300">
    <property type="entry name" value="P-loop containing nucleotide triphosphate hydrolases"/>
    <property type="match status" value="1"/>
</dbReference>
<feature type="binding site" evidence="8">
    <location>
        <begin position="10"/>
        <end position="18"/>
    </location>
    <ligand>
        <name>ATP</name>
        <dbReference type="ChEBI" id="CHEBI:30616"/>
    </ligand>
</feature>
<evidence type="ECO:0000313" key="11">
    <source>
        <dbReference type="Proteomes" id="UP000464378"/>
    </source>
</evidence>
<comment type="catalytic activity">
    <reaction evidence="6 8">
        <text>dCMP + ATP = dCDP + ADP</text>
        <dbReference type="Rhea" id="RHEA:25094"/>
        <dbReference type="ChEBI" id="CHEBI:30616"/>
        <dbReference type="ChEBI" id="CHEBI:57566"/>
        <dbReference type="ChEBI" id="CHEBI:58593"/>
        <dbReference type="ChEBI" id="CHEBI:456216"/>
        <dbReference type="EC" id="2.7.4.25"/>
    </reaction>
</comment>
<dbReference type="CDD" id="cd02020">
    <property type="entry name" value="CMPK"/>
    <property type="match status" value="1"/>
</dbReference>
<evidence type="ECO:0000256" key="4">
    <source>
        <dbReference type="ARBA" id="ARBA00022777"/>
    </source>
</evidence>
<protein>
    <recommendedName>
        <fullName evidence="8">Cytidylate kinase</fullName>
        <shortName evidence="8">CK</shortName>
        <ecNumber evidence="8">2.7.4.25</ecNumber>
    </recommendedName>
    <alternativeName>
        <fullName evidence="8">Cytidine monophosphate kinase</fullName>
        <shortName evidence="8">CMP kinase</shortName>
    </alternativeName>
</protein>
<keyword evidence="4 8" id="KW-0418">Kinase</keyword>
<feature type="domain" description="Cytidylate kinase" evidence="9">
    <location>
        <begin position="6"/>
        <end position="216"/>
    </location>
</feature>